<evidence type="ECO:0000313" key="1">
    <source>
        <dbReference type="EMBL" id="CAG2064335.1"/>
    </source>
</evidence>
<feature type="non-terminal residue" evidence="1">
    <location>
        <position position="151"/>
    </location>
</feature>
<comment type="caution">
    <text evidence="1">The sequence shown here is derived from an EMBL/GenBank/DDBJ whole genome shotgun (WGS) entry which is preliminary data.</text>
</comment>
<keyword evidence="2" id="KW-1185">Reference proteome</keyword>
<protein>
    <submittedName>
        <fullName evidence="1">Uncharacterized protein</fullName>
    </submittedName>
</protein>
<dbReference type="EMBL" id="CAJPIN010033328">
    <property type="protein sequence ID" value="CAG2064335.1"/>
    <property type="molecule type" value="Genomic_DNA"/>
</dbReference>
<proteinExistence type="predicted"/>
<accession>A0ABN7PCE7</accession>
<gene>
    <name evidence="1" type="ORF">TPAB3V08_LOCUS11282</name>
</gene>
<name>A0ABN7PCE7_TIMPD</name>
<organism evidence="1 2">
    <name type="scientific">Timema podura</name>
    <name type="common">Walking stick</name>
    <dbReference type="NCBI Taxonomy" id="61482"/>
    <lineage>
        <taxon>Eukaryota</taxon>
        <taxon>Metazoa</taxon>
        <taxon>Ecdysozoa</taxon>
        <taxon>Arthropoda</taxon>
        <taxon>Hexapoda</taxon>
        <taxon>Insecta</taxon>
        <taxon>Pterygota</taxon>
        <taxon>Neoptera</taxon>
        <taxon>Polyneoptera</taxon>
        <taxon>Phasmatodea</taxon>
        <taxon>Timematodea</taxon>
        <taxon>Timematoidea</taxon>
        <taxon>Timematidae</taxon>
        <taxon>Timema</taxon>
    </lineage>
</organism>
<reference evidence="1" key="1">
    <citation type="submission" date="2021-03" db="EMBL/GenBank/DDBJ databases">
        <authorList>
            <person name="Tran Van P."/>
        </authorList>
    </citation>
    <scope>NUCLEOTIDE SEQUENCE</scope>
</reference>
<sequence>MSTEFGIAPSGDTVRDYIIPHLPNKSPEQVINTLKPYVSPAASTNALVMLFLFDGDIAMAAHVANRYRAYYNPILLRRPLVLALNNSGDVASFITILRNIHDGIDRLSELSAEDDSTLVVPDRTEIVGSYVLEVANTVRKDRAATLQAVLT</sequence>
<evidence type="ECO:0000313" key="2">
    <source>
        <dbReference type="Proteomes" id="UP001153148"/>
    </source>
</evidence>
<dbReference type="Proteomes" id="UP001153148">
    <property type="component" value="Unassembled WGS sequence"/>
</dbReference>